<dbReference type="OrthoDB" id="3758675at2759"/>
<sequence>MHFSIFATAVLSVAGIAGAVNTDKKSCEGGPWLEPAKAGLPWESSPENHYFCEGGHADGELLTGIRVWRGDWAVWGLQFQWGQGDFGKVYGDTTSDGTNRKDPDQELKWQPTDEVVIKLWDNKGKKGLDGVGWVQVWINGEKKLTQGSDHTGDERTFDAGSKKILAIQGKTASQAGTKGLIETLQFYYLESKIESTVMSKIEFTEDINKWNSEQKGIQKQASLGSIWFINENEEGGLNQTFGQTDTFTWTNHKTLGDTKTHTVGLGFGAKTSFEGGLPGVAKATTEVSFESKYEFQYAKTESNEVVDTHTLAYTTGSTVQGYPPQSATHCEATATRGTFDSDYVGEVTAKLANGKNFKYRQTGRFKSITYVDAVSSCKTMPKSQMPAGVMPKKGANIQVGKRAVSFRV</sequence>
<dbReference type="Gene3D" id="2.170.15.10">
    <property type="entry name" value="Proaerolysin, chain A, domain 3"/>
    <property type="match status" value="1"/>
</dbReference>
<dbReference type="Proteomes" id="UP001152607">
    <property type="component" value="Unassembled WGS sequence"/>
</dbReference>
<comment type="caution">
    <text evidence="2">The sequence shown here is derived from an EMBL/GenBank/DDBJ whole genome shotgun (WGS) entry which is preliminary data.</text>
</comment>
<dbReference type="SUPFAM" id="SSF56973">
    <property type="entry name" value="Aerolisin/ETX pore-forming domain"/>
    <property type="match status" value="1"/>
</dbReference>
<evidence type="ECO:0000313" key="2">
    <source>
        <dbReference type="EMBL" id="CAI6339098.1"/>
    </source>
</evidence>
<accession>A0A9W4ULY6</accession>
<proteinExistence type="predicted"/>
<evidence type="ECO:0000313" key="3">
    <source>
        <dbReference type="Proteomes" id="UP001152607"/>
    </source>
</evidence>
<organism evidence="2 3">
    <name type="scientific">Periconia digitata</name>
    <dbReference type="NCBI Taxonomy" id="1303443"/>
    <lineage>
        <taxon>Eukaryota</taxon>
        <taxon>Fungi</taxon>
        <taxon>Dikarya</taxon>
        <taxon>Ascomycota</taxon>
        <taxon>Pezizomycotina</taxon>
        <taxon>Dothideomycetes</taxon>
        <taxon>Pleosporomycetidae</taxon>
        <taxon>Pleosporales</taxon>
        <taxon>Massarineae</taxon>
        <taxon>Periconiaceae</taxon>
        <taxon>Periconia</taxon>
    </lineage>
</organism>
<dbReference type="EMBL" id="CAOQHR010000008">
    <property type="protein sequence ID" value="CAI6339098.1"/>
    <property type="molecule type" value="Genomic_DNA"/>
</dbReference>
<reference evidence="2" key="1">
    <citation type="submission" date="2023-01" db="EMBL/GenBank/DDBJ databases">
        <authorList>
            <person name="Van Ghelder C."/>
            <person name="Rancurel C."/>
        </authorList>
    </citation>
    <scope>NUCLEOTIDE SEQUENCE</scope>
    <source>
        <strain evidence="2">CNCM I-4278</strain>
    </source>
</reference>
<keyword evidence="3" id="KW-1185">Reference proteome</keyword>
<gene>
    <name evidence="2" type="ORF">PDIGIT_LOCUS12240</name>
</gene>
<dbReference type="AlphaFoldDB" id="A0A9W4ULY6"/>
<protein>
    <submittedName>
        <fullName evidence="2">Uncharacterized protein</fullName>
    </submittedName>
</protein>
<feature type="signal peptide" evidence="1">
    <location>
        <begin position="1"/>
        <end position="19"/>
    </location>
</feature>
<name>A0A9W4ULY6_9PLEO</name>
<feature type="chain" id="PRO_5040888832" evidence="1">
    <location>
        <begin position="20"/>
        <end position="408"/>
    </location>
</feature>
<evidence type="ECO:0000256" key="1">
    <source>
        <dbReference type="SAM" id="SignalP"/>
    </source>
</evidence>
<keyword evidence="1" id="KW-0732">Signal</keyword>